<proteinExistence type="predicted"/>
<reference evidence="1" key="1">
    <citation type="submission" date="2023-07" db="EMBL/GenBank/DDBJ databases">
        <authorList>
            <person name="Kim M.K."/>
        </authorList>
    </citation>
    <scope>NUCLEOTIDE SEQUENCE</scope>
    <source>
        <strain evidence="1">CA1-15</strain>
    </source>
</reference>
<dbReference type="Proteomes" id="UP001176468">
    <property type="component" value="Unassembled WGS sequence"/>
</dbReference>
<keyword evidence="2" id="KW-1185">Reference proteome</keyword>
<sequence length="162" mass="18244">MASVVVTNQEKMIENWRVVMTALCNQFLTMHTTVAEKVDLGPTEMLIYLTVTVANVQRLMRQRAIPPEYCGGTTPLPREWVVPISRNAIASASRLPRETVRRHIGKMIARGLLVEDARGGVTPPPDIVHVDRYELMVEALMTDFARTTETMLRTGVISIRQE</sequence>
<comment type="caution">
    <text evidence="1">The sequence shown here is derived from an EMBL/GenBank/DDBJ whole genome shotgun (WGS) entry which is preliminary data.</text>
</comment>
<evidence type="ECO:0000313" key="2">
    <source>
        <dbReference type="Proteomes" id="UP001176468"/>
    </source>
</evidence>
<organism evidence="1 2">
    <name type="scientific">Sphingomonas immobilis</name>
    <dbReference type="NCBI Taxonomy" id="3063997"/>
    <lineage>
        <taxon>Bacteria</taxon>
        <taxon>Pseudomonadati</taxon>
        <taxon>Pseudomonadota</taxon>
        <taxon>Alphaproteobacteria</taxon>
        <taxon>Sphingomonadales</taxon>
        <taxon>Sphingomonadaceae</taxon>
        <taxon>Sphingomonas</taxon>
    </lineage>
</organism>
<evidence type="ECO:0000313" key="1">
    <source>
        <dbReference type="EMBL" id="MDO7843350.1"/>
    </source>
</evidence>
<protein>
    <recommendedName>
        <fullName evidence="3">HTH crp-type domain-containing protein</fullName>
    </recommendedName>
</protein>
<evidence type="ECO:0008006" key="3">
    <source>
        <dbReference type="Google" id="ProtNLM"/>
    </source>
</evidence>
<dbReference type="EMBL" id="JAUQSZ010000009">
    <property type="protein sequence ID" value="MDO7843350.1"/>
    <property type="molecule type" value="Genomic_DNA"/>
</dbReference>
<accession>A0ABT9A270</accession>
<gene>
    <name evidence="1" type="ORF">Q5H94_13520</name>
</gene>
<name>A0ABT9A270_9SPHN</name>